<evidence type="ECO:0000313" key="1">
    <source>
        <dbReference type="EMBL" id="EDY19534.1"/>
    </source>
</evidence>
<dbReference type="EMBL" id="ABVL01000007">
    <property type="protein sequence ID" value="EDY19534.1"/>
    <property type="molecule type" value="Genomic_DNA"/>
</dbReference>
<organism evidence="1 2">
    <name type="scientific">Chthoniobacter flavus Ellin428</name>
    <dbReference type="NCBI Taxonomy" id="497964"/>
    <lineage>
        <taxon>Bacteria</taxon>
        <taxon>Pseudomonadati</taxon>
        <taxon>Verrucomicrobiota</taxon>
        <taxon>Spartobacteria</taxon>
        <taxon>Chthoniobacterales</taxon>
        <taxon>Chthoniobacteraceae</taxon>
        <taxon>Chthoniobacter</taxon>
    </lineage>
</organism>
<dbReference type="STRING" id="497964.CfE428DRAFT_2710"/>
<accession>B4D1C2</accession>
<evidence type="ECO:0008006" key="3">
    <source>
        <dbReference type="Google" id="ProtNLM"/>
    </source>
</evidence>
<gene>
    <name evidence="1" type="ORF">CfE428DRAFT_2710</name>
</gene>
<evidence type="ECO:0000313" key="2">
    <source>
        <dbReference type="Proteomes" id="UP000005824"/>
    </source>
</evidence>
<name>B4D1C2_9BACT</name>
<reference evidence="1 2" key="1">
    <citation type="journal article" date="2011" name="J. Bacteriol.">
        <title>Genome sequence of Chthoniobacter flavus Ellin428, an aerobic heterotrophic soil bacterium.</title>
        <authorList>
            <person name="Kant R."/>
            <person name="van Passel M.W."/>
            <person name="Palva A."/>
            <person name="Lucas S."/>
            <person name="Lapidus A."/>
            <person name="Glavina Del Rio T."/>
            <person name="Dalin E."/>
            <person name="Tice H."/>
            <person name="Bruce D."/>
            <person name="Goodwin L."/>
            <person name="Pitluck S."/>
            <person name="Larimer F.W."/>
            <person name="Land M.L."/>
            <person name="Hauser L."/>
            <person name="Sangwan P."/>
            <person name="de Vos W.M."/>
            <person name="Janssen P.H."/>
            <person name="Smidt H."/>
        </authorList>
    </citation>
    <scope>NUCLEOTIDE SEQUENCE [LARGE SCALE GENOMIC DNA]</scope>
    <source>
        <strain evidence="1 2">Ellin428</strain>
    </source>
</reference>
<proteinExistence type="predicted"/>
<protein>
    <recommendedName>
        <fullName evidence="3">Antitoxin</fullName>
    </recommendedName>
</protein>
<dbReference type="AlphaFoldDB" id="B4D1C2"/>
<sequence>MRTTLDIDSDVLAAAKEISARTKRSVGHVISDLARAALLKRGKSKARISRMINGFEVISADGRVVTSELVRKLAEGMDLG</sequence>
<dbReference type="InParanoid" id="B4D1C2"/>
<comment type="caution">
    <text evidence="1">The sequence shown here is derived from an EMBL/GenBank/DDBJ whole genome shotgun (WGS) entry which is preliminary data.</text>
</comment>
<dbReference type="RefSeq" id="WP_006980035.1">
    <property type="nucleotide sequence ID" value="NZ_ABVL01000007.1"/>
</dbReference>
<dbReference type="Proteomes" id="UP000005824">
    <property type="component" value="Unassembled WGS sequence"/>
</dbReference>
<keyword evidence="2" id="KW-1185">Reference proteome</keyword>